<name>A0A367VDI8_9PROT</name>
<dbReference type="EMBL" id="JPWB01000003">
    <property type="protein sequence ID" value="RCK23274.1"/>
    <property type="molecule type" value="Genomic_DNA"/>
</dbReference>
<organism evidence="1 2">
    <name type="scientific">Thalassospira profundimaris</name>
    <dbReference type="NCBI Taxonomy" id="502049"/>
    <lineage>
        <taxon>Bacteria</taxon>
        <taxon>Pseudomonadati</taxon>
        <taxon>Pseudomonadota</taxon>
        <taxon>Alphaproteobacteria</taxon>
        <taxon>Rhodospirillales</taxon>
        <taxon>Thalassospiraceae</taxon>
        <taxon>Thalassospira</taxon>
    </lineage>
</organism>
<dbReference type="AlphaFoldDB" id="A0A367VDI8"/>
<comment type="caution">
    <text evidence="1">The sequence shown here is derived from an EMBL/GenBank/DDBJ whole genome shotgun (WGS) entry which is preliminary data.</text>
</comment>
<evidence type="ECO:0000313" key="1">
    <source>
        <dbReference type="EMBL" id="RCK23274.1"/>
    </source>
</evidence>
<evidence type="ECO:0000313" key="2">
    <source>
        <dbReference type="Proteomes" id="UP000253061"/>
    </source>
</evidence>
<sequence>MCIVTRLYEPVFIANGMIQTFQAKGYFTVLRDIVSGDRRHGRAHMQSNRMRIDLAAGFGPDTKNPAGWIALRDY</sequence>
<accession>A0A367VDI8</accession>
<proteinExistence type="predicted"/>
<protein>
    <submittedName>
        <fullName evidence="1">Uncharacterized protein</fullName>
    </submittedName>
</protein>
<dbReference type="Proteomes" id="UP000253061">
    <property type="component" value="Unassembled WGS sequence"/>
</dbReference>
<reference evidence="1 2" key="1">
    <citation type="submission" date="2014-07" db="EMBL/GenBank/DDBJ databases">
        <title>Draft genome sequence of Thalassospira profundimaris R8-17.</title>
        <authorList>
            <person name="Lai Q."/>
            <person name="Shao Z."/>
        </authorList>
    </citation>
    <scope>NUCLEOTIDE SEQUENCE [LARGE SCALE GENOMIC DNA]</scope>
    <source>
        <strain evidence="1 2">R8-17</strain>
    </source>
</reference>
<gene>
    <name evidence="1" type="ORF">TH6_09675</name>
</gene>